<evidence type="ECO:0000256" key="4">
    <source>
        <dbReference type="ARBA" id="ARBA00022553"/>
    </source>
</evidence>
<evidence type="ECO:0000256" key="3">
    <source>
        <dbReference type="ARBA" id="ARBA00012438"/>
    </source>
</evidence>
<dbReference type="SUPFAM" id="SSF55874">
    <property type="entry name" value="ATPase domain of HSP90 chaperone/DNA topoisomerase II/histidine kinase"/>
    <property type="match status" value="1"/>
</dbReference>
<evidence type="ECO:0000256" key="1">
    <source>
        <dbReference type="ARBA" id="ARBA00000085"/>
    </source>
</evidence>
<evidence type="ECO:0000256" key="6">
    <source>
        <dbReference type="ARBA" id="ARBA00022692"/>
    </source>
</evidence>
<keyword evidence="14" id="KW-1185">Reference proteome</keyword>
<dbReference type="AlphaFoldDB" id="A0A502G4U0"/>
<dbReference type="PROSITE" id="PS50885">
    <property type="entry name" value="HAMP"/>
    <property type="match status" value="1"/>
</dbReference>
<gene>
    <name evidence="13" type="ORF">EAH76_01340</name>
</gene>
<keyword evidence="8 10" id="KW-1133">Transmembrane helix</keyword>
<dbReference type="Proteomes" id="UP000319931">
    <property type="component" value="Unassembled WGS sequence"/>
</dbReference>
<reference evidence="13 14" key="1">
    <citation type="journal article" date="2019" name="Environ. Microbiol.">
        <title>Species interactions and distinct microbial communities in high Arctic permafrost affected cryosols are associated with the CH4 and CO2 gas fluxes.</title>
        <authorList>
            <person name="Altshuler I."/>
            <person name="Hamel J."/>
            <person name="Turney S."/>
            <person name="Magnuson E."/>
            <person name="Levesque R."/>
            <person name="Greer C."/>
            <person name="Whyte L.G."/>
        </authorList>
    </citation>
    <scope>NUCLEOTIDE SEQUENCE [LARGE SCALE GENOMIC DNA]</scope>
    <source>
        <strain evidence="13 14">E6.1</strain>
    </source>
</reference>
<evidence type="ECO:0000256" key="8">
    <source>
        <dbReference type="ARBA" id="ARBA00022989"/>
    </source>
</evidence>
<feature type="domain" description="HAMP" evidence="12">
    <location>
        <begin position="179"/>
        <end position="232"/>
    </location>
</feature>
<dbReference type="GO" id="GO:0000155">
    <property type="term" value="F:phosphorelay sensor kinase activity"/>
    <property type="evidence" value="ECO:0007669"/>
    <property type="project" value="InterPro"/>
</dbReference>
<dbReference type="CDD" id="cd00082">
    <property type="entry name" value="HisKA"/>
    <property type="match status" value="1"/>
</dbReference>
<dbReference type="InterPro" id="IPR003594">
    <property type="entry name" value="HATPase_dom"/>
</dbReference>
<dbReference type="PANTHER" id="PTHR45436:SF8">
    <property type="entry name" value="HISTIDINE KINASE"/>
    <property type="match status" value="1"/>
</dbReference>
<comment type="caution">
    <text evidence="13">The sequence shown here is derived from an EMBL/GenBank/DDBJ whole genome shotgun (WGS) entry which is preliminary data.</text>
</comment>
<dbReference type="SMART" id="SM00304">
    <property type="entry name" value="HAMP"/>
    <property type="match status" value="1"/>
</dbReference>
<dbReference type="PANTHER" id="PTHR45436">
    <property type="entry name" value="SENSOR HISTIDINE KINASE YKOH"/>
    <property type="match status" value="1"/>
</dbReference>
<feature type="transmembrane region" description="Helical" evidence="10">
    <location>
        <begin position="158"/>
        <end position="179"/>
    </location>
</feature>
<proteinExistence type="predicted"/>
<dbReference type="PROSITE" id="PS50109">
    <property type="entry name" value="HIS_KIN"/>
    <property type="match status" value="1"/>
</dbReference>
<dbReference type="OrthoDB" id="9815202at2"/>
<dbReference type="CDD" id="cd06225">
    <property type="entry name" value="HAMP"/>
    <property type="match status" value="1"/>
</dbReference>
<evidence type="ECO:0000259" key="12">
    <source>
        <dbReference type="PROSITE" id="PS50885"/>
    </source>
</evidence>
<evidence type="ECO:0000256" key="5">
    <source>
        <dbReference type="ARBA" id="ARBA00022679"/>
    </source>
</evidence>
<name>A0A502G4U0_9SPHN</name>
<dbReference type="InterPro" id="IPR005467">
    <property type="entry name" value="His_kinase_dom"/>
</dbReference>
<organism evidence="13 14">
    <name type="scientific">Sphingomonas glacialis</name>
    <dbReference type="NCBI Taxonomy" id="658225"/>
    <lineage>
        <taxon>Bacteria</taxon>
        <taxon>Pseudomonadati</taxon>
        <taxon>Pseudomonadota</taxon>
        <taxon>Alphaproteobacteria</taxon>
        <taxon>Sphingomonadales</taxon>
        <taxon>Sphingomonadaceae</taxon>
        <taxon>Sphingomonas</taxon>
    </lineage>
</organism>
<keyword evidence="6 10" id="KW-0812">Transmembrane</keyword>
<dbReference type="InterPro" id="IPR003660">
    <property type="entry name" value="HAMP_dom"/>
</dbReference>
<keyword evidence="9" id="KW-0902">Two-component regulatory system</keyword>
<accession>A0A502G4U0</accession>
<dbReference type="InterPro" id="IPR050428">
    <property type="entry name" value="TCS_sensor_his_kinase"/>
</dbReference>
<dbReference type="SUPFAM" id="SSF47384">
    <property type="entry name" value="Homodimeric domain of signal transducing histidine kinase"/>
    <property type="match status" value="1"/>
</dbReference>
<dbReference type="Gene3D" id="6.10.340.10">
    <property type="match status" value="1"/>
</dbReference>
<evidence type="ECO:0000256" key="2">
    <source>
        <dbReference type="ARBA" id="ARBA00004370"/>
    </source>
</evidence>
<dbReference type="InterPro" id="IPR036097">
    <property type="entry name" value="HisK_dim/P_sf"/>
</dbReference>
<dbReference type="InterPro" id="IPR003661">
    <property type="entry name" value="HisK_dim/P_dom"/>
</dbReference>
<evidence type="ECO:0000259" key="11">
    <source>
        <dbReference type="PROSITE" id="PS50109"/>
    </source>
</evidence>
<dbReference type="EMBL" id="RCZC01000001">
    <property type="protein sequence ID" value="TPG56246.1"/>
    <property type="molecule type" value="Genomic_DNA"/>
</dbReference>
<dbReference type="RefSeq" id="WP_140846977.1">
    <property type="nucleotide sequence ID" value="NZ_RCZC01000001.1"/>
</dbReference>
<comment type="subcellular location">
    <subcellularLocation>
        <location evidence="2">Membrane</location>
    </subcellularLocation>
</comment>
<keyword evidence="5" id="KW-0808">Transferase</keyword>
<keyword evidence="7" id="KW-0418">Kinase</keyword>
<dbReference type="EC" id="2.7.13.3" evidence="3"/>
<sequence>MSFAAIKRWRRSSSVRVAILFLLLFGAAATSLLGFVHDRAVAHFNAQTDEWLAREIVRMMPQTDRAGAIERVARHNRSDVHHLRPFGLFDPSGRLLAGAPRALPGGHADGLPFDLTSVTPRGEVDLRAMTVRLGTGDRFLVAQDLQESQAFAGDMVSAIVWGGLALLVLGLSGSVLLAVSQETRIRTLTHSLHEIMAGRLDARLAPSQRRDELDDLACEVNRMLDEVQRLMLEVKAAGDNIAHDMRTPLTRLLARLRQADTAAASAPVMAAAIGDAVEEVTGMIAMFNALLRISEMNEGARREGFRMLDLAQVVTDATDFHEVAAIERGVSIRREMPAAVAFEGDADLLFEAVGNLVDNAIKYTPAGGEIVIGLAAGPVLTVSDNGPGIPAGERDKVCARFHRVEASRSQPGNGLGLALVSAIAHVHRLELRIGDGAPGCVATLAAA</sequence>
<dbReference type="Pfam" id="PF00672">
    <property type="entry name" value="HAMP"/>
    <property type="match status" value="1"/>
</dbReference>
<keyword evidence="10" id="KW-0472">Membrane</keyword>
<protein>
    <recommendedName>
        <fullName evidence="3">histidine kinase</fullName>
        <ecNumber evidence="3">2.7.13.3</ecNumber>
    </recommendedName>
</protein>
<evidence type="ECO:0000256" key="9">
    <source>
        <dbReference type="ARBA" id="ARBA00023012"/>
    </source>
</evidence>
<dbReference type="GO" id="GO:0005886">
    <property type="term" value="C:plasma membrane"/>
    <property type="evidence" value="ECO:0007669"/>
    <property type="project" value="TreeGrafter"/>
</dbReference>
<feature type="domain" description="Histidine kinase" evidence="11">
    <location>
        <begin position="240"/>
        <end position="447"/>
    </location>
</feature>
<evidence type="ECO:0000256" key="7">
    <source>
        <dbReference type="ARBA" id="ARBA00022777"/>
    </source>
</evidence>
<dbReference type="SMART" id="SM00387">
    <property type="entry name" value="HATPase_c"/>
    <property type="match status" value="1"/>
</dbReference>
<dbReference type="Gene3D" id="3.30.565.10">
    <property type="entry name" value="Histidine kinase-like ATPase, C-terminal domain"/>
    <property type="match status" value="1"/>
</dbReference>
<evidence type="ECO:0000256" key="10">
    <source>
        <dbReference type="SAM" id="Phobius"/>
    </source>
</evidence>
<dbReference type="SUPFAM" id="SSF158472">
    <property type="entry name" value="HAMP domain-like"/>
    <property type="match status" value="1"/>
</dbReference>
<evidence type="ECO:0000313" key="13">
    <source>
        <dbReference type="EMBL" id="TPG56246.1"/>
    </source>
</evidence>
<dbReference type="Pfam" id="PF02518">
    <property type="entry name" value="HATPase_c"/>
    <property type="match status" value="1"/>
</dbReference>
<keyword evidence="4" id="KW-0597">Phosphoprotein</keyword>
<comment type="catalytic activity">
    <reaction evidence="1">
        <text>ATP + protein L-histidine = ADP + protein N-phospho-L-histidine.</text>
        <dbReference type="EC" id="2.7.13.3"/>
    </reaction>
</comment>
<evidence type="ECO:0000313" key="14">
    <source>
        <dbReference type="Proteomes" id="UP000319931"/>
    </source>
</evidence>
<dbReference type="InterPro" id="IPR036890">
    <property type="entry name" value="HATPase_C_sf"/>
</dbReference>